<dbReference type="GO" id="GO:0000027">
    <property type="term" value="P:ribosomal large subunit assembly"/>
    <property type="evidence" value="ECO:0007669"/>
    <property type="project" value="UniProtKB-UniRule"/>
</dbReference>
<dbReference type="InterPro" id="IPR035566">
    <property type="entry name" value="Ribosomal_protein_bL20_C"/>
</dbReference>
<dbReference type="PRINTS" id="PR00062">
    <property type="entry name" value="RIBOSOMALL20"/>
</dbReference>
<dbReference type="InterPro" id="IPR005813">
    <property type="entry name" value="Ribosomal_bL20"/>
</dbReference>
<dbReference type="GO" id="GO:1990904">
    <property type="term" value="C:ribonucleoprotein complex"/>
    <property type="evidence" value="ECO:0007669"/>
    <property type="project" value="UniProtKB-KW"/>
</dbReference>
<dbReference type="Pfam" id="PF00453">
    <property type="entry name" value="Ribosomal_L20"/>
    <property type="match status" value="1"/>
</dbReference>
<comment type="caution">
    <text evidence="9">The sequence shown here is derived from an EMBL/GenBank/DDBJ whole genome shotgun (WGS) entry which is preliminary data.</text>
</comment>
<dbReference type="SUPFAM" id="SSF74731">
    <property type="entry name" value="Ribosomal protein L20"/>
    <property type="match status" value="1"/>
</dbReference>
<keyword evidence="4 7" id="KW-0689">Ribosomal protein</keyword>
<dbReference type="GO" id="GO:0003735">
    <property type="term" value="F:structural constituent of ribosome"/>
    <property type="evidence" value="ECO:0007669"/>
    <property type="project" value="InterPro"/>
</dbReference>
<dbReference type="NCBIfam" id="TIGR01032">
    <property type="entry name" value="rplT_bact"/>
    <property type="match status" value="1"/>
</dbReference>
<dbReference type="FunFam" id="1.10.1900.20:FF:000001">
    <property type="entry name" value="50S ribosomal protein L20"/>
    <property type="match status" value="1"/>
</dbReference>
<dbReference type="AlphaFoldDB" id="A0A1V5T3F9"/>
<name>A0A1V5T3F9_9BACT</name>
<evidence type="ECO:0000256" key="7">
    <source>
        <dbReference type="HAMAP-Rule" id="MF_00382"/>
    </source>
</evidence>
<gene>
    <name evidence="7 9" type="primary">rplT</name>
    <name evidence="9" type="ORF">BWY41_00251</name>
</gene>
<dbReference type="PROSITE" id="PS00937">
    <property type="entry name" value="RIBOSOMAL_L20"/>
    <property type="match status" value="1"/>
</dbReference>
<evidence type="ECO:0000256" key="4">
    <source>
        <dbReference type="ARBA" id="ARBA00022980"/>
    </source>
</evidence>
<dbReference type="InterPro" id="IPR049946">
    <property type="entry name" value="RIBOSOMAL_L20_CS"/>
</dbReference>
<evidence type="ECO:0000313" key="9">
    <source>
        <dbReference type="EMBL" id="OQA61300.1"/>
    </source>
</evidence>
<dbReference type="CDD" id="cd07026">
    <property type="entry name" value="Ribosomal_L20"/>
    <property type="match status" value="1"/>
</dbReference>
<protein>
    <recommendedName>
        <fullName evidence="6 7">Large ribosomal subunit protein bL20</fullName>
    </recommendedName>
</protein>
<dbReference type="Gene3D" id="6.10.160.10">
    <property type="match status" value="1"/>
</dbReference>
<evidence type="ECO:0000256" key="1">
    <source>
        <dbReference type="ARBA" id="ARBA00007698"/>
    </source>
</evidence>
<evidence type="ECO:0000256" key="5">
    <source>
        <dbReference type="ARBA" id="ARBA00023274"/>
    </source>
</evidence>
<dbReference type="Proteomes" id="UP000485569">
    <property type="component" value="Unassembled WGS sequence"/>
</dbReference>
<evidence type="ECO:0000256" key="3">
    <source>
        <dbReference type="ARBA" id="ARBA00022884"/>
    </source>
</evidence>
<evidence type="ECO:0000256" key="6">
    <source>
        <dbReference type="ARBA" id="ARBA00035172"/>
    </source>
</evidence>
<keyword evidence="2 7" id="KW-0699">rRNA-binding</keyword>
<comment type="similarity">
    <text evidence="1 7 8">Belongs to the bacterial ribosomal protein bL20 family.</text>
</comment>
<organism evidence="9">
    <name type="scientific">Candidatus Atribacter allofermentans</name>
    <dbReference type="NCBI Taxonomy" id="1852833"/>
    <lineage>
        <taxon>Bacteria</taxon>
        <taxon>Pseudomonadati</taxon>
        <taxon>Atribacterota</taxon>
        <taxon>Atribacteria</taxon>
        <taxon>Atribacterales</taxon>
        <taxon>Atribacteraceae</taxon>
        <taxon>Atribacter</taxon>
    </lineage>
</organism>
<dbReference type="GO" id="GO:0005840">
    <property type="term" value="C:ribosome"/>
    <property type="evidence" value="ECO:0007669"/>
    <property type="project" value="UniProtKB-KW"/>
</dbReference>
<dbReference type="HAMAP" id="MF_00382">
    <property type="entry name" value="Ribosomal_bL20"/>
    <property type="match status" value="1"/>
</dbReference>
<keyword evidence="5 7" id="KW-0687">Ribonucleoprotein</keyword>
<proteinExistence type="inferred from homology"/>
<dbReference type="GO" id="GO:0019843">
    <property type="term" value="F:rRNA binding"/>
    <property type="evidence" value="ECO:0007669"/>
    <property type="project" value="UniProtKB-UniRule"/>
</dbReference>
<dbReference type="Gene3D" id="1.10.1900.20">
    <property type="entry name" value="Ribosomal protein L20"/>
    <property type="match status" value="1"/>
</dbReference>
<sequence length="117" mass="13725">MPRVKNSVASRQRRKKIMKLASGYRGSRSRSYRRANEQVLKSQFYAYRDRKNKKRDFRRLWIVRINAAVREHGLKYNQFIFALKKAGIEIDRKNLSNIAITDPVAFAHLVEVAKSAT</sequence>
<keyword evidence="3 7" id="KW-0694">RNA-binding</keyword>
<accession>A0A1V5T3F9</accession>
<dbReference type="GO" id="GO:0006412">
    <property type="term" value="P:translation"/>
    <property type="evidence" value="ECO:0007669"/>
    <property type="project" value="InterPro"/>
</dbReference>
<evidence type="ECO:0000256" key="8">
    <source>
        <dbReference type="RuleBase" id="RU000560"/>
    </source>
</evidence>
<dbReference type="EMBL" id="MWBQ01000021">
    <property type="protein sequence ID" value="OQA61300.1"/>
    <property type="molecule type" value="Genomic_DNA"/>
</dbReference>
<evidence type="ECO:0000256" key="2">
    <source>
        <dbReference type="ARBA" id="ARBA00022730"/>
    </source>
</evidence>
<dbReference type="PANTHER" id="PTHR10986">
    <property type="entry name" value="39S RIBOSOMAL PROTEIN L20"/>
    <property type="match status" value="1"/>
</dbReference>
<comment type="function">
    <text evidence="7 8">Binds directly to 23S ribosomal RNA and is necessary for the in vitro assembly process of the 50S ribosomal subunit. It is not involved in the protein synthesizing functions of that subunit.</text>
</comment>
<reference evidence="9" key="1">
    <citation type="submission" date="2017-02" db="EMBL/GenBank/DDBJ databases">
        <title>Delving into the versatile metabolic prowess of the omnipresent phylum Bacteroidetes.</title>
        <authorList>
            <person name="Nobu M.K."/>
            <person name="Mei R."/>
            <person name="Narihiro T."/>
            <person name="Kuroda K."/>
            <person name="Liu W.-T."/>
        </authorList>
    </citation>
    <scope>NUCLEOTIDE SEQUENCE</scope>
    <source>
        <strain evidence="9">ADurb.Bin276</strain>
    </source>
</reference>